<dbReference type="InterPro" id="IPR004786">
    <property type="entry name" value="6-phosphgluc_deHydtase"/>
</dbReference>
<dbReference type="SUPFAM" id="SSF52016">
    <property type="entry name" value="LeuD/IlvD-like"/>
    <property type="match status" value="1"/>
</dbReference>
<evidence type="ECO:0000256" key="1">
    <source>
        <dbReference type="ARBA" id="ARBA00006486"/>
    </source>
</evidence>
<comment type="function">
    <text evidence="9">Catalyzes the dehydration of 6-phospho-D-gluconate to 2-dehydro-3-deoxy-6-phospho-D-gluconate.</text>
</comment>
<dbReference type="PANTHER" id="PTHR43661:SF1">
    <property type="entry name" value="PHOSPHOGLUCONATE DEHYDRATASE"/>
    <property type="match status" value="1"/>
</dbReference>
<keyword evidence="2 9" id="KW-0004">4Fe-4S</keyword>
<gene>
    <name evidence="9 13" type="primary">edd</name>
    <name evidence="13" type="ORF">NXC12_CH00742</name>
</gene>
<dbReference type="PANTHER" id="PTHR43661">
    <property type="entry name" value="D-XYLONATE DEHYDRATASE"/>
    <property type="match status" value="1"/>
</dbReference>
<evidence type="ECO:0000313" key="13">
    <source>
        <dbReference type="EMBL" id="ARQ08826.1"/>
    </source>
</evidence>
<dbReference type="FunFam" id="3.50.30.80:FF:000001">
    <property type="entry name" value="Dihydroxy-acid dehydratase"/>
    <property type="match status" value="1"/>
</dbReference>
<dbReference type="RefSeq" id="WP_086081660.1">
    <property type="nucleotide sequence ID" value="NZ_CP020906.1"/>
</dbReference>
<dbReference type="GO" id="GO:0051539">
    <property type="term" value="F:4 iron, 4 sulfur cluster binding"/>
    <property type="evidence" value="ECO:0007669"/>
    <property type="project" value="UniProtKB-UniRule"/>
</dbReference>
<dbReference type="Proteomes" id="UP000194159">
    <property type="component" value="Chromosome"/>
</dbReference>
<protein>
    <recommendedName>
        <fullName evidence="9 10">Phosphogluconate dehydratase</fullName>
        <ecNumber evidence="9 10">4.2.1.12</ecNumber>
    </recommendedName>
</protein>
<organism evidence="13 14">
    <name type="scientific">Rhizobium etli</name>
    <dbReference type="NCBI Taxonomy" id="29449"/>
    <lineage>
        <taxon>Bacteria</taxon>
        <taxon>Pseudomonadati</taxon>
        <taxon>Pseudomonadota</taxon>
        <taxon>Alphaproteobacteria</taxon>
        <taxon>Hyphomicrobiales</taxon>
        <taxon>Rhizobiaceae</taxon>
        <taxon>Rhizobium/Agrobacterium group</taxon>
        <taxon>Rhizobium</taxon>
    </lineage>
</organism>
<dbReference type="SUPFAM" id="SSF143975">
    <property type="entry name" value="IlvD/EDD N-terminal domain-like"/>
    <property type="match status" value="1"/>
</dbReference>
<dbReference type="AlphaFoldDB" id="A0AAN1BD77"/>
<evidence type="ECO:0000256" key="10">
    <source>
        <dbReference type="NCBIfam" id="TIGR01196"/>
    </source>
</evidence>
<dbReference type="Pfam" id="PF00920">
    <property type="entry name" value="ILVD_EDD_N"/>
    <property type="match status" value="1"/>
</dbReference>
<evidence type="ECO:0000256" key="6">
    <source>
        <dbReference type="ARBA" id="ARBA00023064"/>
    </source>
</evidence>
<feature type="domain" description="Dihydroxy-acid/6-phosphogluconate dehydratase N-terminal" evidence="11">
    <location>
        <begin position="68"/>
        <end position="381"/>
    </location>
</feature>
<evidence type="ECO:0000256" key="4">
    <source>
        <dbReference type="ARBA" id="ARBA00023004"/>
    </source>
</evidence>
<dbReference type="InterPro" id="IPR037237">
    <property type="entry name" value="IlvD/EDD_N"/>
</dbReference>
<feature type="binding site" evidence="9">
    <location>
        <position position="223"/>
    </location>
    <ligand>
        <name>[4Fe-4S] cluster</name>
        <dbReference type="ChEBI" id="CHEBI:49883"/>
    </ligand>
</feature>
<evidence type="ECO:0000259" key="12">
    <source>
        <dbReference type="Pfam" id="PF24877"/>
    </source>
</evidence>
<dbReference type="EC" id="4.2.1.12" evidence="9 10"/>
<evidence type="ECO:0000259" key="11">
    <source>
        <dbReference type="Pfam" id="PF00920"/>
    </source>
</evidence>
<dbReference type="NCBIfam" id="TIGR01196">
    <property type="entry name" value="edd"/>
    <property type="match status" value="1"/>
</dbReference>
<dbReference type="Gene3D" id="3.50.30.80">
    <property type="entry name" value="IlvD/EDD C-terminal domain-like"/>
    <property type="match status" value="1"/>
</dbReference>
<dbReference type="GO" id="GO:0009255">
    <property type="term" value="P:Entner-Doudoroff pathway through 6-phosphogluconate"/>
    <property type="evidence" value="ECO:0007669"/>
    <property type="project" value="UniProtKB-UniRule"/>
</dbReference>
<evidence type="ECO:0000256" key="8">
    <source>
        <dbReference type="ARBA" id="ARBA00023277"/>
    </source>
</evidence>
<dbReference type="Pfam" id="PF24877">
    <property type="entry name" value="ILV_EDD_C"/>
    <property type="match status" value="1"/>
</dbReference>
<evidence type="ECO:0000313" key="14">
    <source>
        <dbReference type="Proteomes" id="UP000194159"/>
    </source>
</evidence>
<keyword evidence="7 9" id="KW-0456">Lyase</keyword>
<keyword evidence="3 9" id="KW-0479">Metal-binding</keyword>
<keyword evidence="5 9" id="KW-0411">Iron-sulfur</keyword>
<dbReference type="PROSITE" id="PS00887">
    <property type="entry name" value="ILVD_EDD_2"/>
    <property type="match status" value="1"/>
</dbReference>
<evidence type="ECO:0000256" key="2">
    <source>
        <dbReference type="ARBA" id="ARBA00022485"/>
    </source>
</evidence>
<feature type="domain" description="Dihydroxy-acid/6-phosphogluconate dehydratase C-terminal" evidence="12">
    <location>
        <begin position="408"/>
        <end position="601"/>
    </location>
</feature>
<comment type="cofactor">
    <cofactor evidence="9">
        <name>[4Fe-4S] cluster</name>
        <dbReference type="ChEBI" id="CHEBI:49883"/>
    </cofactor>
    <text evidence="9">Binds 1 [4Fe-4S] cluster.</text>
</comment>
<comment type="similarity">
    <text evidence="1 9">Belongs to the IlvD/Edd family.</text>
</comment>
<dbReference type="GO" id="GO:0005829">
    <property type="term" value="C:cytosol"/>
    <property type="evidence" value="ECO:0007669"/>
    <property type="project" value="TreeGrafter"/>
</dbReference>
<dbReference type="HAMAP" id="MF_02094">
    <property type="entry name" value="Edd"/>
    <property type="match status" value="1"/>
</dbReference>
<sequence>MSAHARISAITDRIVERSKPTRERYLERLRAAASKGVQRSVLGCANLAHGFAICSPAEKDALAGDRVPNLGIITAYNDMLSAHQPFETYPSIIREAAAEAGGVAQVAGGVPAMCDGVTQGQPGMELSLFSRDLIAMAAGVGLSHNMFDAALFLGVCDKIVPGLVIAALSFGHLPSIFVPAGPMTTGLPNDEKSRVRQLFAEGKVGRAELLEAESKSYHGPGTCTFYGTANSNQMLMEIMGFHMPGSSFINPGTPLREALTREAAKRALAITALGNEFTPAGEMIDERSVVNGVVGLHATGGSTNHTLHLVAMARAAGIQLIWQDIAELSEIVPLLARVYPNGLADVNHFQAAGGMGFLIKELLKHGLVHDDVRTVFGQGLAAYTVDARLGENRTVLREPSPDKSHDPKVLSNIETPFQANGGLKMLRGNLGKAVIKISAVKPERHIIEAPAIVFHSQQELQDAFKEGKLNRDFVAVVRFQGPKANGMPELHKLTPPLGVLQDRGFRVALLTDGRMSGASGKVPAAIHVTPEAVDGGPIARIKNGDIIRLDAIKGTLEVLVDAADMAEREPVTVDLSDNEFGMGRELFAPFRRAVGASDQGASVLFH</sequence>
<dbReference type="InterPro" id="IPR000581">
    <property type="entry name" value="ILV_EDD_N"/>
</dbReference>
<dbReference type="GO" id="GO:0046872">
    <property type="term" value="F:metal ion binding"/>
    <property type="evidence" value="ECO:0007669"/>
    <property type="project" value="UniProtKB-KW"/>
</dbReference>
<feature type="binding site" evidence="9">
    <location>
        <position position="156"/>
    </location>
    <ligand>
        <name>[4Fe-4S] cluster</name>
        <dbReference type="ChEBI" id="CHEBI:49883"/>
    </ligand>
</feature>
<dbReference type="GO" id="GO:0019521">
    <property type="term" value="P:D-gluconate metabolic process"/>
    <property type="evidence" value="ECO:0007669"/>
    <property type="project" value="UniProtKB-KW"/>
</dbReference>
<reference evidence="13 14" key="1">
    <citation type="submission" date="2017-04" db="EMBL/GenBank/DDBJ databases">
        <title>Complete genome sequences of Rhizobium genomic linages associated to common bean (phaseolus vulgaris).</title>
        <authorList>
            <person name="Santamaria R.I."/>
            <person name="Bustos P."/>
            <person name="Perez-Carrascal O."/>
            <person name="Martinez-Flores I."/>
            <person name="Juarez S."/>
            <person name="Lozano L."/>
            <person name="Miranda F."/>
            <person name="Vinuesa P."/>
            <person name="Martinez-Romero E."/>
            <person name="Cevallos M.A."/>
            <person name="Romero D."/>
            <person name="Davila G."/>
            <person name="Gonzalez V."/>
        </authorList>
    </citation>
    <scope>NUCLEOTIDE SEQUENCE [LARGE SCALE GENOMIC DNA]</scope>
    <source>
        <strain evidence="13 14">NXC12</strain>
    </source>
</reference>
<dbReference type="InterPro" id="IPR020558">
    <property type="entry name" value="DiOHA_6PGluconate_deHydtase_CS"/>
</dbReference>
<dbReference type="EMBL" id="CP020906">
    <property type="protein sequence ID" value="ARQ08826.1"/>
    <property type="molecule type" value="Genomic_DNA"/>
</dbReference>
<dbReference type="InterPro" id="IPR056740">
    <property type="entry name" value="ILV_EDD_C"/>
</dbReference>
<comment type="catalytic activity">
    <reaction evidence="9">
        <text>6-phospho-D-gluconate = 2-dehydro-3-deoxy-6-phospho-D-gluconate + H2O</text>
        <dbReference type="Rhea" id="RHEA:17277"/>
        <dbReference type="ChEBI" id="CHEBI:15377"/>
        <dbReference type="ChEBI" id="CHEBI:57569"/>
        <dbReference type="ChEBI" id="CHEBI:58759"/>
        <dbReference type="EC" id="4.2.1.12"/>
    </reaction>
</comment>
<dbReference type="GO" id="GO:0004456">
    <property type="term" value="F:phosphogluconate dehydratase activity"/>
    <property type="evidence" value="ECO:0007669"/>
    <property type="project" value="UniProtKB-UniRule"/>
</dbReference>
<keyword evidence="6 9" id="KW-0311">Gluconate utilization</keyword>
<comment type="pathway">
    <text evidence="9">Carbohydrate metabolism; Entner-Doudoroff pathway.</text>
</comment>
<evidence type="ECO:0000256" key="9">
    <source>
        <dbReference type="HAMAP-Rule" id="MF_02094"/>
    </source>
</evidence>
<evidence type="ECO:0000256" key="3">
    <source>
        <dbReference type="ARBA" id="ARBA00022723"/>
    </source>
</evidence>
<keyword evidence="8 9" id="KW-0119">Carbohydrate metabolism</keyword>
<dbReference type="PROSITE" id="PS00886">
    <property type="entry name" value="ILVD_EDD_1"/>
    <property type="match status" value="1"/>
</dbReference>
<proteinExistence type="inferred from homology"/>
<keyword evidence="4 9" id="KW-0408">Iron</keyword>
<name>A0AAN1BD77_RHIET</name>
<dbReference type="InterPro" id="IPR042096">
    <property type="entry name" value="Dihydro-acid_dehy_C"/>
</dbReference>
<evidence type="ECO:0000256" key="7">
    <source>
        <dbReference type="ARBA" id="ARBA00023239"/>
    </source>
</evidence>
<evidence type="ECO:0000256" key="5">
    <source>
        <dbReference type="ARBA" id="ARBA00023014"/>
    </source>
</evidence>
<accession>A0AAN1BD77</accession>